<reference evidence="1 2" key="1">
    <citation type="submission" date="2016-10" db="EMBL/GenBank/DDBJ databases">
        <authorList>
            <person name="de Groot N.N."/>
        </authorList>
    </citation>
    <scope>NUCLEOTIDE SEQUENCE [LARGE SCALE GENOMIC DNA]</scope>
    <source>
        <strain evidence="1 2">DSM 2179</strain>
    </source>
</reference>
<proteinExistence type="predicted"/>
<keyword evidence="2" id="KW-1185">Reference proteome</keyword>
<dbReference type="EMBL" id="FNZK01000005">
    <property type="protein sequence ID" value="SEJ29169.1"/>
    <property type="molecule type" value="Genomic_DNA"/>
</dbReference>
<sequence>MGRRVGFTIGTEMQKKHWMESKRHNPKTQSALYRDITNQLSEFQDSRFIIIMFRKCLDLWYHYNIEKADKIDMSPLALSKTLSYIDHKTVYGVH</sequence>
<accession>A0A1H6XJA2</accession>
<protein>
    <submittedName>
        <fullName evidence="1">Uncharacterized protein</fullName>
    </submittedName>
</protein>
<evidence type="ECO:0000313" key="2">
    <source>
        <dbReference type="Proteomes" id="UP000199662"/>
    </source>
</evidence>
<gene>
    <name evidence="1" type="ORF">SAMN05660742_105156</name>
</gene>
<organism evidence="1 2">
    <name type="scientific">Propionispira arboris</name>
    <dbReference type="NCBI Taxonomy" id="84035"/>
    <lineage>
        <taxon>Bacteria</taxon>
        <taxon>Bacillati</taxon>
        <taxon>Bacillota</taxon>
        <taxon>Negativicutes</taxon>
        <taxon>Selenomonadales</taxon>
        <taxon>Selenomonadaceae</taxon>
        <taxon>Propionispira</taxon>
    </lineage>
</organism>
<dbReference type="AlphaFoldDB" id="A0A1H6XJA2"/>
<dbReference type="Proteomes" id="UP000199662">
    <property type="component" value="Unassembled WGS sequence"/>
</dbReference>
<name>A0A1H6XJA2_9FIRM</name>
<evidence type="ECO:0000313" key="1">
    <source>
        <dbReference type="EMBL" id="SEJ29169.1"/>
    </source>
</evidence>